<dbReference type="PANTHER" id="PTHR46376:SF1">
    <property type="entry name" value="LEUCINE-ZIPPER-LIKE TRANSCRIPTIONAL REGULATOR 1"/>
    <property type="match status" value="1"/>
</dbReference>
<dbReference type="FunCoup" id="A0A1E7FKR2">
    <property type="interactions" value="1"/>
</dbReference>
<dbReference type="Proteomes" id="UP000095751">
    <property type="component" value="Unassembled WGS sequence"/>
</dbReference>
<organism evidence="5 6">
    <name type="scientific">Fragilariopsis cylindrus CCMP1102</name>
    <dbReference type="NCBI Taxonomy" id="635003"/>
    <lineage>
        <taxon>Eukaryota</taxon>
        <taxon>Sar</taxon>
        <taxon>Stramenopiles</taxon>
        <taxon>Ochrophyta</taxon>
        <taxon>Bacillariophyta</taxon>
        <taxon>Bacillariophyceae</taxon>
        <taxon>Bacillariophycidae</taxon>
        <taxon>Bacillariales</taxon>
        <taxon>Bacillariaceae</taxon>
        <taxon>Fragilariopsis</taxon>
    </lineage>
</organism>
<keyword evidence="6" id="KW-1185">Reference proteome</keyword>
<evidence type="ECO:0000259" key="4">
    <source>
        <dbReference type="PROSITE" id="PS50097"/>
    </source>
</evidence>
<protein>
    <submittedName>
        <fullName evidence="5">Galactose oxidase</fullName>
    </submittedName>
</protein>
<proteinExistence type="predicted"/>
<dbReference type="InterPro" id="IPR051568">
    <property type="entry name" value="LZTR1/Attractin"/>
</dbReference>
<dbReference type="InterPro" id="IPR015915">
    <property type="entry name" value="Kelch-typ_b-propeller"/>
</dbReference>
<dbReference type="EMBL" id="KV784356">
    <property type="protein sequence ID" value="OEU18717.1"/>
    <property type="molecule type" value="Genomic_DNA"/>
</dbReference>
<keyword evidence="2" id="KW-0677">Repeat</keyword>
<dbReference type="InParanoid" id="A0A1E7FKR2"/>
<dbReference type="Gene3D" id="2.120.10.80">
    <property type="entry name" value="Kelch-type beta propeller"/>
    <property type="match status" value="2"/>
</dbReference>
<evidence type="ECO:0000313" key="5">
    <source>
        <dbReference type="EMBL" id="OEU18717.1"/>
    </source>
</evidence>
<dbReference type="InterPro" id="IPR000210">
    <property type="entry name" value="BTB/POZ_dom"/>
</dbReference>
<evidence type="ECO:0000256" key="2">
    <source>
        <dbReference type="ARBA" id="ARBA00022737"/>
    </source>
</evidence>
<dbReference type="PANTHER" id="PTHR46376">
    <property type="entry name" value="LEUCINE-ZIPPER-LIKE TRANSCRIPTIONAL REGULATOR 1"/>
    <property type="match status" value="1"/>
</dbReference>
<dbReference type="AlphaFoldDB" id="A0A1E7FKR2"/>
<dbReference type="InterPro" id="IPR006652">
    <property type="entry name" value="Kelch_1"/>
</dbReference>
<reference evidence="5 6" key="1">
    <citation type="submission" date="2016-09" db="EMBL/GenBank/DDBJ databases">
        <title>Extensive genetic diversity and differential bi-allelic expression allows diatom success in the polar Southern Ocean.</title>
        <authorList>
            <consortium name="DOE Joint Genome Institute"/>
            <person name="Mock T."/>
            <person name="Otillar R.P."/>
            <person name="Strauss J."/>
            <person name="Dupont C."/>
            <person name="Frickenhaus S."/>
            <person name="Maumus F."/>
            <person name="Mcmullan M."/>
            <person name="Sanges R."/>
            <person name="Schmutz J."/>
            <person name="Toseland A."/>
            <person name="Valas R."/>
            <person name="Veluchamy A."/>
            <person name="Ward B.J."/>
            <person name="Allen A."/>
            <person name="Barry K."/>
            <person name="Falciatore A."/>
            <person name="Ferrante M."/>
            <person name="Fortunato A.E."/>
            <person name="Gloeckner G."/>
            <person name="Gruber A."/>
            <person name="Hipkin R."/>
            <person name="Janech M."/>
            <person name="Kroth P."/>
            <person name="Leese F."/>
            <person name="Lindquist E."/>
            <person name="Lyon B.R."/>
            <person name="Martin J."/>
            <person name="Mayer C."/>
            <person name="Parker M."/>
            <person name="Quesneville H."/>
            <person name="Raymond J."/>
            <person name="Uhlig C."/>
            <person name="Valentin K.U."/>
            <person name="Worden A.Z."/>
            <person name="Armbrust E.V."/>
            <person name="Bowler C."/>
            <person name="Green B."/>
            <person name="Moulton V."/>
            <person name="Van Oosterhout C."/>
            <person name="Grigoriev I."/>
        </authorList>
    </citation>
    <scope>NUCLEOTIDE SEQUENCE [LARGE SCALE GENOMIC DNA]</scope>
    <source>
        <strain evidence="5 6">CCMP1102</strain>
    </source>
</reference>
<feature type="compositionally biased region" description="Polar residues" evidence="3">
    <location>
        <begin position="538"/>
        <end position="561"/>
    </location>
</feature>
<dbReference type="SUPFAM" id="SSF54695">
    <property type="entry name" value="POZ domain"/>
    <property type="match status" value="1"/>
</dbReference>
<dbReference type="Gene3D" id="3.30.710.10">
    <property type="entry name" value="Potassium Channel Kv1.1, Chain A"/>
    <property type="match status" value="1"/>
</dbReference>
<keyword evidence="1" id="KW-0880">Kelch repeat</keyword>
<dbReference type="CDD" id="cd14733">
    <property type="entry name" value="BACK"/>
    <property type="match status" value="1"/>
</dbReference>
<dbReference type="PROSITE" id="PS50097">
    <property type="entry name" value="BTB"/>
    <property type="match status" value="1"/>
</dbReference>
<accession>A0A1E7FKR2</accession>
<dbReference type="SMART" id="SM00225">
    <property type="entry name" value="BTB"/>
    <property type="match status" value="1"/>
</dbReference>
<dbReference type="SUPFAM" id="SSF117281">
    <property type="entry name" value="Kelch motif"/>
    <property type="match status" value="2"/>
</dbReference>
<sequence length="567" mass="64626">MIRRVDQNSFQWSRVPYSLFTSDNNHTNNKSNEEQLFLPPPRSGAASVVVNGKLYVFGGFGGGTGRLDDFYVFDFSTLTWDEVETIGVEKPECREIIGACVISGSSSSSHSKIIVFGGYNGSTWLSDLWSYDGGATARNNNRTNLSRKRPCCRFGYVSLVHDGKFILWGGFDGTKWMNDMWIFDFDSNKWNEIQQLGIPPSRRSCPAWAKDEKFVYIHGGFDGIERKDDFFACSLDTYTWTQMPNRGILRPSPRYFHSCVLYGNKLIFYGGYSGSQRLSDMHTYDLQSKYWSMVRFSNDDAPSGRSSLVAQVYKNYLYIFSGYNGTSVMNDMYKCRLQPIYIPIPSLVLDFRRLINDSNTSDICFLVEGKKVHAHKSIIAVRSEYFQTMLFNGHMRESSDDNNQPVKIPDISHSTFLKVLEFLYTDTLSNVSPELGIQVLIASELLMLDRLKAICEDIIQNEINLENAMSVLLASHQHNALGLKDIALGFILRNLSNDTIQIGLNDLKVEPELLVDIIKLTSLKPVSATTQEGDHPSPHQQYRNNPNFQQEFHDYQSQWEQQRFDGP</sequence>
<dbReference type="Pfam" id="PF00651">
    <property type="entry name" value="BTB"/>
    <property type="match status" value="1"/>
</dbReference>
<name>A0A1E7FKR2_9STRA</name>
<feature type="domain" description="BTB" evidence="4">
    <location>
        <begin position="361"/>
        <end position="432"/>
    </location>
</feature>
<gene>
    <name evidence="5" type="ORF">FRACYDRAFT_182926</name>
</gene>
<dbReference type="SMART" id="SM00612">
    <property type="entry name" value="Kelch"/>
    <property type="match status" value="4"/>
</dbReference>
<dbReference type="GO" id="GO:0005794">
    <property type="term" value="C:Golgi apparatus"/>
    <property type="evidence" value="ECO:0007669"/>
    <property type="project" value="TreeGrafter"/>
</dbReference>
<dbReference type="Pfam" id="PF01344">
    <property type="entry name" value="Kelch_1"/>
    <property type="match status" value="1"/>
</dbReference>
<feature type="region of interest" description="Disordered" evidence="3">
    <location>
        <begin position="528"/>
        <end position="567"/>
    </location>
</feature>
<dbReference type="KEGG" id="fcy:FRACYDRAFT_182926"/>
<dbReference type="InterPro" id="IPR011333">
    <property type="entry name" value="SKP1/BTB/POZ_sf"/>
</dbReference>
<evidence type="ECO:0000256" key="3">
    <source>
        <dbReference type="SAM" id="MobiDB-lite"/>
    </source>
</evidence>
<dbReference type="Pfam" id="PF24681">
    <property type="entry name" value="Kelch_KLHDC2_KLHL20_DRC7"/>
    <property type="match status" value="1"/>
</dbReference>
<evidence type="ECO:0000256" key="1">
    <source>
        <dbReference type="ARBA" id="ARBA00022441"/>
    </source>
</evidence>
<dbReference type="OrthoDB" id="10251809at2759"/>
<evidence type="ECO:0000313" key="6">
    <source>
        <dbReference type="Proteomes" id="UP000095751"/>
    </source>
</evidence>